<proteinExistence type="predicted"/>
<protein>
    <recommendedName>
        <fullName evidence="3">AlpA family transcriptional regulator</fullName>
    </recommendedName>
</protein>
<reference evidence="2" key="1">
    <citation type="journal article" date="2009" name="PLoS Genet.">
        <title>Organised genome dynamics in the Escherichia coli species results in highly diverse adaptive paths.</title>
        <authorList>
            <person name="Touchon M."/>
            <person name="Hoede C."/>
            <person name="Tenaillon O."/>
            <person name="Barbe V."/>
            <person name="Baeriswyl S."/>
            <person name="Bidet P."/>
            <person name="Bingen E."/>
            <person name="Bonacorsi S."/>
            <person name="Bouchier C."/>
            <person name="Bouvet O."/>
            <person name="Calteau A."/>
            <person name="Chiapello H."/>
            <person name="Clermont O."/>
            <person name="Cruveiller S."/>
            <person name="Danchin A."/>
            <person name="Diard M."/>
            <person name="Dossat C."/>
            <person name="Karoui M.E."/>
            <person name="Frapy E."/>
            <person name="Garry L."/>
            <person name="Ghigo J.M."/>
            <person name="Gilles A.M."/>
            <person name="Johnson J."/>
            <person name="Le Bouguenec C."/>
            <person name="Lescat M."/>
            <person name="Mangenot S."/>
            <person name="Martinez-Jehanne V."/>
            <person name="Matic I."/>
            <person name="Nassif X."/>
            <person name="Oztas S."/>
            <person name="Petit M.A."/>
            <person name="Pichon C."/>
            <person name="Rouy Z."/>
            <person name="Ruf C.S."/>
            <person name="Schneider D."/>
            <person name="Tourret J."/>
            <person name="Vacherie B."/>
            <person name="Vallenet D."/>
            <person name="Medigue C."/>
            <person name="Rocha E.P.C."/>
            <person name="Denamur E."/>
        </authorList>
    </citation>
    <scope>NUCLEOTIDE SEQUENCE [LARGE SCALE GENOMIC DNA]</scope>
    <source>
        <strain evidence="2">ED1a</strain>
    </source>
</reference>
<dbReference type="InterPro" id="IPR010260">
    <property type="entry name" value="AlpA"/>
</dbReference>
<evidence type="ECO:0008006" key="3">
    <source>
        <dbReference type="Google" id="ProtNLM"/>
    </source>
</evidence>
<accession>B7N341</accession>
<dbReference type="KEGG" id="ecq:ECED1_5172"/>
<evidence type="ECO:0000313" key="1">
    <source>
        <dbReference type="EMBL" id="CAV18125.1"/>
    </source>
</evidence>
<dbReference type="Proteomes" id="UP000000748">
    <property type="component" value="Chromosome"/>
</dbReference>
<dbReference type="AlphaFoldDB" id="B7N341"/>
<gene>
    <name evidence="1" type="ordered locus">ECED1_5172</name>
</gene>
<dbReference type="EMBL" id="CU928162">
    <property type="protein sequence ID" value="CAV18125.1"/>
    <property type="molecule type" value="Genomic_DNA"/>
</dbReference>
<dbReference type="Pfam" id="PF05930">
    <property type="entry name" value="Phage_AlpA"/>
    <property type="match status" value="1"/>
</dbReference>
<sequence>MRTREKHRFAVATGYPSIMLPVYLPTGIFPCSFFTFLPGCYASEGGALFSSPTPVEINNIRRNIFMNTPVSLMDDQMVDMAFITQLTGLTDKWFYKLIKDGAFPAPIKLGRSSRWLKSEVEAWLQARIAQSRP</sequence>
<evidence type="ECO:0000313" key="2">
    <source>
        <dbReference type="Proteomes" id="UP000000748"/>
    </source>
</evidence>
<name>B7N341_ECO81</name>
<dbReference type="Gene3D" id="1.10.238.160">
    <property type="match status" value="1"/>
</dbReference>
<dbReference type="HOGENOM" id="CLU_140176_22_1_6"/>
<organism evidence="1 2">
    <name type="scientific">Escherichia coli O81 (strain ED1a)</name>
    <dbReference type="NCBI Taxonomy" id="585397"/>
    <lineage>
        <taxon>Bacteria</taxon>
        <taxon>Pseudomonadati</taxon>
        <taxon>Pseudomonadota</taxon>
        <taxon>Gammaproteobacteria</taxon>
        <taxon>Enterobacterales</taxon>
        <taxon>Enterobacteriaceae</taxon>
        <taxon>Escherichia</taxon>
    </lineage>
</organism>